<dbReference type="GO" id="GO:0005732">
    <property type="term" value="C:sno(s)RNA-containing ribonucleoprotein complex"/>
    <property type="evidence" value="ECO:0007669"/>
    <property type="project" value="InterPro"/>
</dbReference>
<dbReference type="GO" id="GO:0005634">
    <property type="term" value="C:nucleus"/>
    <property type="evidence" value="ECO:0007669"/>
    <property type="project" value="UniProtKB-SubCell"/>
</dbReference>
<dbReference type="PANTHER" id="PTHR31633:SF1">
    <property type="entry name" value="H_ACA RIBONUCLEOPROTEIN COMPLEX NON-CORE SUBUNIT NAF1"/>
    <property type="match status" value="1"/>
</dbReference>
<feature type="region of interest" description="Disordered" evidence="9">
    <location>
        <begin position="272"/>
        <end position="391"/>
    </location>
</feature>
<dbReference type="GO" id="GO:0000493">
    <property type="term" value="P:box H/ACA snoRNP assembly"/>
    <property type="evidence" value="ECO:0007669"/>
    <property type="project" value="InterPro"/>
</dbReference>
<feature type="region of interest" description="Disordered" evidence="9">
    <location>
        <begin position="1"/>
        <end position="46"/>
    </location>
</feature>
<accession>A0AAV1KVH9</accession>
<feature type="compositionally biased region" description="Basic and acidic residues" evidence="9">
    <location>
        <begin position="366"/>
        <end position="378"/>
    </location>
</feature>
<dbReference type="Gene3D" id="2.40.10.230">
    <property type="entry name" value="Probable tRNA pseudouridine synthase domain"/>
    <property type="match status" value="1"/>
</dbReference>
<evidence type="ECO:0000256" key="7">
    <source>
        <dbReference type="ARBA" id="ARBA00022884"/>
    </source>
</evidence>
<keyword evidence="7" id="KW-0694">RNA-binding</keyword>
<dbReference type="GO" id="GO:0001522">
    <property type="term" value="P:pseudouridine synthesis"/>
    <property type="evidence" value="ECO:0007669"/>
    <property type="project" value="InterPro"/>
</dbReference>
<evidence type="ECO:0000256" key="2">
    <source>
        <dbReference type="ARBA" id="ARBA00009801"/>
    </source>
</evidence>
<comment type="similarity">
    <text evidence="2">Belongs to the NAF1 family.</text>
</comment>
<name>A0AAV1KVH9_9NEOP</name>
<dbReference type="EMBL" id="CAVLGL010000081">
    <property type="protein sequence ID" value="CAK1586728.1"/>
    <property type="molecule type" value="Genomic_DNA"/>
</dbReference>
<gene>
    <name evidence="10" type="ORF">PARMNEM_LOCUS7637</name>
</gene>
<reference evidence="10 11" key="1">
    <citation type="submission" date="2023-11" db="EMBL/GenBank/DDBJ databases">
        <authorList>
            <person name="Hedman E."/>
            <person name="Englund M."/>
            <person name="Stromberg M."/>
            <person name="Nyberg Akerstrom W."/>
            <person name="Nylinder S."/>
            <person name="Jareborg N."/>
            <person name="Kallberg Y."/>
            <person name="Kronander E."/>
        </authorList>
    </citation>
    <scope>NUCLEOTIDE SEQUENCE [LARGE SCALE GENOMIC DNA]</scope>
</reference>
<dbReference type="InterPro" id="IPR040309">
    <property type="entry name" value="Naf1"/>
</dbReference>
<keyword evidence="4" id="KW-0690">Ribosome biogenesis</keyword>
<comment type="subcellular location">
    <subcellularLocation>
        <location evidence="1">Nucleus</location>
    </subcellularLocation>
</comment>
<feature type="compositionally biased region" description="Low complexity" evidence="9">
    <location>
        <begin position="334"/>
        <end position="355"/>
    </location>
</feature>
<keyword evidence="6" id="KW-0597">Phosphoprotein</keyword>
<evidence type="ECO:0000256" key="5">
    <source>
        <dbReference type="ARBA" id="ARBA00022552"/>
    </source>
</evidence>
<proteinExistence type="inferred from homology"/>
<keyword evidence="8" id="KW-0539">Nucleus</keyword>
<evidence type="ECO:0000256" key="4">
    <source>
        <dbReference type="ARBA" id="ARBA00022517"/>
    </source>
</evidence>
<dbReference type="InterPro" id="IPR009000">
    <property type="entry name" value="Transl_B-barrel_sf"/>
</dbReference>
<evidence type="ECO:0000313" key="10">
    <source>
        <dbReference type="EMBL" id="CAK1586728.1"/>
    </source>
</evidence>
<dbReference type="AlphaFoldDB" id="A0AAV1KVH9"/>
<feature type="region of interest" description="Disordered" evidence="9">
    <location>
        <begin position="97"/>
        <end position="140"/>
    </location>
</feature>
<dbReference type="GO" id="GO:0006364">
    <property type="term" value="P:rRNA processing"/>
    <property type="evidence" value="ECO:0007669"/>
    <property type="project" value="UniProtKB-KW"/>
</dbReference>
<keyword evidence="5" id="KW-0698">rRNA processing</keyword>
<feature type="region of interest" description="Disordered" evidence="9">
    <location>
        <begin position="441"/>
        <end position="465"/>
    </location>
</feature>
<feature type="compositionally biased region" description="Polar residues" evidence="9">
    <location>
        <begin position="441"/>
        <end position="457"/>
    </location>
</feature>
<dbReference type="InterPro" id="IPR007504">
    <property type="entry name" value="H/ACA_rnp_Gar1/Naf1"/>
</dbReference>
<dbReference type="GO" id="GO:0003723">
    <property type="term" value="F:RNA binding"/>
    <property type="evidence" value="ECO:0007669"/>
    <property type="project" value="UniProtKB-KW"/>
</dbReference>
<dbReference type="Pfam" id="PF04410">
    <property type="entry name" value="Gar1"/>
    <property type="match status" value="1"/>
</dbReference>
<evidence type="ECO:0000256" key="6">
    <source>
        <dbReference type="ARBA" id="ARBA00022553"/>
    </source>
</evidence>
<dbReference type="Proteomes" id="UP001314205">
    <property type="component" value="Unassembled WGS sequence"/>
</dbReference>
<dbReference type="PANTHER" id="PTHR31633">
    <property type="entry name" value="H/ACA RIBONUCLEOPROTEIN COMPLEX NON-CORE SUBUNIT NAF1"/>
    <property type="match status" value="1"/>
</dbReference>
<feature type="compositionally biased region" description="Acidic residues" evidence="9">
    <location>
        <begin position="113"/>
        <end position="126"/>
    </location>
</feature>
<dbReference type="SUPFAM" id="SSF50447">
    <property type="entry name" value="Translation proteins"/>
    <property type="match status" value="1"/>
</dbReference>
<dbReference type="GO" id="GO:0043489">
    <property type="term" value="P:RNA stabilization"/>
    <property type="evidence" value="ECO:0007669"/>
    <property type="project" value="UniProtKB-ARBA"/>
</dbReference>
<organism evidence="10 11">
    <name type="scientific">Parnassius mnemosyne</name>
    <name type="common">clouded apollo</name>
    <dbReference type="NCBI Taxonomy" id="213953"/>
    <lineage>
        <taxon>Eukaryota</taxon>
        <taxon>Metazoa</taxon>
        <taxon>Ecdysozoa</taxon>
        <taxon>Arthropoda</taxon>
        <taxon>Hexapoda</taxon>
        <taxon>Insecta</taxon>
        <taxon>Pterygota</taxon>
        <taxon>Neoptera</taxon>
        <taxon>Endopterygota</taxon>
        <taxon>Lepidoptera</taxon>
        <taxon>Glossata</taxon>
        <taxon>Ditrysia</taxon>
        <taxon>Papilionoidea</taxon>
        <taxon>Papilionidae</taxon>
        <taxon>Parnassiinae</taxon>
        <taxon>Parnassini</taxon>
        <taxon>Parnassius</taxon>
        <taxon>Driopa</taxon>
    </lineage>
</organism>
<feature type="compositionally biased region" description="Basic and acidic residues" evidence="9">
    <location>
        <begin position="292"/>
        <end position="310"/>
    </location>
</feature>
<evidence type="ECO:0000256" key="9">
    <source>
        <dbReference type="SAM" id="MobiDB-lite"/>
    </source>
</evidence>
<sequence length="465" mass="51806">MEKHDESYNKNLSQRLVADYGSSDSESEETESRSHGQTGNDDSDNTELSEMVLKNNIINACAHGPLSTASDRENVEITRHMIIDNPETDIVEYEVTEYRDIDSDSDSSSSSDDSGEDWMDPVEDGDNSIGDEFGGDKTGKVEPIKALGELGLDDLPPIEDLAISLPSQDTTKIGVVTSIVDRLVVVRAFPETRAVNLDTVLFLEHGARALGKVFDVFGPVTEPHYCVRFNSQDHVKERGIEPGMEVFIAPCSEHTSYVFVNDLMKVKGSDASWVHDVEPPPNQIDYSDDEEERRANKANKEQNKQNKEVTENGETSKAQTFRKDNRRNQRPTESSSRFGSGPSRGRNPSTPGSRRNNSWKPWSEQSDTRPPHPNRDVPPHGAHPPFTPLPFNRPLMSFSPFNPTRPPPFMGNTYQFGANPRMRGPTPPMHFPSFGRNNPIFGSNFNNMPGSQPQWTSRLPPPPGT</sequence>
<protein>
    <recommendedName>
        <fullName evidence="3">H/ACA ribonucleoprotein complex non-core subunit NAF1</fullName>
    </recommendedName>
</protein>
<dbReference type="FunFam" id="2.40.10.230:FF:000002">
    <property type="entry name" value="H/ACA ribonucleoprotein complex non-core subunit NAF1"/>
    <property type="match status" value="1"/>
</dbReference>
<evidence type="ECO:0000256" key="3">
    <source>
        <dbReference type="ARBA" id="ARBA00021438"/>
    </source>
</evidence>
<evidence type="ECO:0000256" key="1">
    <source>
        <dbReference type="ARBA" id="ARBA00004123"/>
    </source>
</evidence>
<keyword evidence="11" id="KW-1185">Reference proteome</keyword>
<evidence type="ECO:0000256" key="8">
    <source>
        <dbReference type="ARBA" id="ARBA00023242"/>
    </source>
</evidence>
<evidence type="ECO:0000313" key="11">
    <source>
        <dbReference type="Proteomes" id="UP001314205"/>
    </source>
</evidence>
<dbReference type="InterPro" id="IPR038664">
    <property type="entry name" value="Gar1/Naf1_Cbf5-bd_sf"/>
</dbReference>
<feature type="compositionally biased region" description="Polar residues" evidence="9">
    <location>
        <begin position="356"/>
        <end position="365"/>
    </location>
</feature>
<comment type="caution">
    <text evidence="10">The sequence shown here is derived from an EMBL/GenBank/DDBJ whole genome shotgun (WGS) entry which is preliminary data.</text>
</comment>